<keyword evidence="3" id="KW-0472">Membrane</keyword>
<dbReference type="InterPro" id="IPR000462">
    <property type="entry name" value="CDP-OH_P_trans"/>
</dbReference>
<dbReference type="PROSITE" id="PS00379">
    <property type="entry name" value="CDP_ALCOHOL_P_TRANSF"/>
    <property type="match status" value="1"/>
</dbReference>
<evidence type="ECO:0008006" key="6">
    <source>
        <dbReference type="Google" id="ProtNLM"/>
    </source>
</evidence>
<comment type="similarity">
    <text evidence="2">Belongs to the CDP-alcohol phosphatidyltransferase class-I family.</text>
</comment>
<evidence type="ECO:0000256" key="1">
    <source>
        <dbReference type="ARBA" id="ARBA00022679"/>
    </source>
</evidence>
<feature type="transmembrane region" description="Helical" evidence="3">
    <location>
        <begin position="128"/>
        <end position="151"/>
    </location>
</feature>
<keyword evidence="3" id="KW-1133">Transmembrane helix</keyword>
<gene>
    <name evidence="4" type="ORF">NEF87_000308</name>
</gene>
<protein>
    <recommendedName>
        <fullName evidence="6">CDP-alcohol phosphatidyltransferase family protein</fullName>
    </recommendedName>
</protein>
<dbReference type="Gene3D" id="1.20.120.1760">
    <property type="match status" value="1"/>
</dbReference>
<evidence type="ECO:0000313" key="4">
    <source>
        <dbReference type="EMBL" id="UYP44023.1"/>
    </source>
</evidence>
<feature type="transmembrane region" description="Helical" evidence="3">
    <location>
        <begin position="98"/>
        <end position="116"/>
    </location>
</feature>
<feature type="transmembrane region" description="Helical" evidence="3">
    <location>
        <begin position="34"/>
        <end position="53"/>
    </location>
</feature>
<keyword evidence="1 2" id="KW-0808">Transferase</keyword>
<dbReference type="Pfam" id="PF01066">
    <property type="entry name" value="CDP-OH_P_transf"/>
    <property type="match status" value="1"/>
</dbReference>
<feature type="transmembrane region" description="Helical" evidence="3">
    <location>
        <begin position="225"/>
        <end position="243"/>
    </location>
</feature>
<feature type="transmembrane region" description="Helical" evidence="3">
    <location>
        <begin position="163"/>
        <end position="185"/>
    </location>
</feature>
<evidence type="ECO:0000256" key="2">
    <source>
        <dbReference type="RuleBase" id="RU003750"/>
    </source>
</evidence>
<name>A0ABY6HKJ2_9ARCH</name>
<dbReference type="Proteomes" id="UP001208689">
    <property type="component" value="Chromosome"/>
</dbReference>
<evidence type="ECO:0000313" key="5">
    <source>
        <dbReference type="Proteomes" id="UP001208689"/>
    </source>
</evidence>
<sequence>MLDTRLNKSKLSKKIEAIAEKYLLTHISANKMTIIGLILGILSSILFIFPYVLNLNSGFQQALVLFETDVKNNSLIQAFRNSLYQAHLLNWTWQLGDTFFLLSLVMMLLSFTSDVFDGPLARLKKPTIFGGILDIFCDRTVELALIIAIVFSDREKLGFPGSIAISSIVLCISIFLLIGGAVNRLQEKNLNQQAKVIFYSTGIMERTETFIFILLMMVFSIFRLFLLYLFAFLVFLTAFQRFYNAYKMFYKKSSKTE</sequence>
<accession>A0ABY6HKJ2</accession>
<keyword evidence="5" id="KW-1185">Reference proteome</keyword>
<dbReference type="EMBL" id="CP104013">
    <property type="protein sequence ID" value="UYP44023.1"/>
    <property type="molecule type" value="Genomic_DNA"/>
</dbReference>
<feature type="transmembrane region" description="Helical" evidence="3">
    <location>
        <begin position="197"/>
        <end position="219"/>
    </location>
</feature>
<organism evidence="4 5">
    <name type="scientific">Candidatus Lokiarchaeum ossiferum</name>
    <dbReference type="NCBI Taxonomy" id="2951803"/>
    <lineage>
        <taxon>Archaea</taxon>
        <taxon>Promethearchaeati</taxon>
        <taxon>Promethearchaeota</taxon>
        <taxon>Promethearchaeia</taxon>
        <taxon>Promethearchaeales</taxon>
        <taxon>Promethearchaeaceae</taxon>
        <taxon>Candidatus Lokiarchaeum</taxon>
    </lineage>
</organism>
<dbReference type="InterPro" id="IPR048254">
    <property type="entry name" value="CDP_ALCOHOL_P_TRANSF_CS"/>
</dbReference>
<dbReference type="InterPro" id="IPR043130">
    <property type="entry name" value="CDP-OH_PTrfase_TM_dom"/>
</dbReference>
<keyword evidence="3" id="KW-0812">Transmembrane</keyword>
<reference evidence="4" key="1">
    <citation type="submission" date="2022-09" db="EMBL/GenBank/DDBJ databases">
        <title>Actin cytoskeleton and complex cell architecture in an #Asgard archaeon.</title>
        <authorList>
            <person name="Ponce Toledo R.I."/>
            <person name="Schleper C."/>
            <person name="Rodrigues Oliveira T."/>
            <person name="Wollweber F."/>
            <person name="Xu J."/>
            <person name="Rittmann S."/>
            <person name="Klingl A."/>
            <person name="Pilhofer M."/>
        </authorList>
    </citation>
    <scope>NUCLEOTIDE SEQUENCE</scope>
    <source>
        <strain evidence="4">B-35</strain>
    </source>
</reference>
<evidence type="ECO:0000256" key="3">
    <source>
        <dbReference type="SAM" id="Phobius"/>
    </source>
</evidence>
<proteinExistence type="inferred from homology"/>